<protein>
    <submittedName>
        <fullName evidence="2">Amidohydrolase family protein</fullName>
    </submittedName>
</protein>
<evidence type="ECO:0000313" key="2">
    <source>
        <dbReference type="EMBL" id="WPB85928.1"/>
    </source>
</evidence>
<evidence type="ECO:0000313" key="3">
    <source>
        <dbReference type="Proteomes" id="UP001305521"/>
    </source>
</evidence>
<organism evidence="2 3">
    <name type="scientific">Sediminicoccus rosea</name>
    <dbReference type="NCBI Taxonomy" id="1225128"/>
    <lineage>
        <taxon>Bacteria</taxon>
        <taxon>Pseudomonadati</taxon>
        <taxon>Pseudomonadota</taxon>
        <taxon>Alphaproteobacteria</taxon>
        <taxon>Acetobacterales</taxon>
        <taxon>Roseomonadaceae</taxon>
        <taxon>Sediminicoccus</taxon>
    </lineage>
</organism>
<dbReference type="InterPro" id="IPR052349">
    <property type="entry name" value="Metallo-hydrolase_Enzymes"/>
</dbReference>
<accession>A0ABZ0PKU4</accession>
<dbReference type="PANTHER" id="PTHR32027">
    <property type="entry name" value="CYTOSINE DEAMINASE"/>
    <property type="match status" value="1"/>
</dbReference>
<proteinExistence type="predicted"/>
<dbReference type="InterPro" id="IPR006680">
    <property type="entry name" value="Amidohydro-rel"/>
</dbReference>
<dbReference type="Gene3D" id="3.20.20.140">
    <property type="entry name" value="Metal-dependent hydrolases"/>
    <property type="match status" value="1"/>
</dbReference>
<feature type="domain" description="Amidohydrolase-related" evidence="1">
    <location>
        <begin position="50"/>
        <end position="397"/>
    </location>
</feature>
<dbReference type="Pfam" id="PF01979">
    <property type="entry name" value="Amidohydro_1"/>
    <property type="match status" value="1"/>
</dbReference>
<dbReference type="PANTHER" id="PTHR32027:SF9">
    <property type="entry name" value="BLL3847 PROTEIN"/>
    <property type="match status" value="1"/>
</dbReference>
<dbReference type="InterPro" id="IPR011059">
    <property type="entry name" value="Metal-dep_hydrolase_composite"/>
</dbReference>
<keyword evidence="3" id="KW-1185">Reference proteome</keyword>
<sequence length="411" mass="44482">MEFDLLLRRARLADAETLTDIGVTGGVITAIAPDLGSAAGEVVDAGGCLVAPGFIETHIHLDKSGIIDRCGCAPGRNPHRAMERVSAVKHSFTVEDVNARARATIEKAISHGTMTMRTHAEVDPLVGLRGFQGVKSLVDAYRWAIDLEICVMPQEGLLDSPGTEELMVEALKSGATVIGAAPNYDRDRAGQIRRIFELAQEFDVDVDMHLDSGFDPNDLDLRLVCEITDRIGWGGRVAFGHGTKIASATPEHQDRIGKMMADSGVALAVLPATDLFLMGRDQDHNIRRGVVDAHRLMAQGALCNLSTNNVQNPFTPFGDAQLIRMANLYANVVQRGDAHELRQTWDMFTANSAKVLRLKQYGIAVGNPADLVVVDAPDPVAALRGISPVLMGFKRGRRSFSRARAELHPPS</sequence>
<dbReference type="RefSeq" id="WP_318649906.1">
    <property type="nucleotide sequence ID" value="NZ_CP137852.1"/>
</dbReference>
<dbReference type="Gene3D" id="2.30.40.10">
    <property type="entry name" value="Urease, subunit C, domain 1"/>
    <property type="match status" value="1"/>
</dbReference>
<gene>
    <name evidence="2" type="ORF">R9Z33_03410</name>
</gene>
<dbReference type="EMBL" id="CP137852">
    <property type="protein sequence ID" value="WPB85928.1"/>
    <property type="molecule type" value="Genomic_DNA"/>
</dbReference>
<dbReference type="SUPFAM" id="SSF51556">
    <property type="entry name" value="Metallo-dependent hydrolases"/>
    <property type="match status" value="1"/>
</dbReference>
<evidence type="ECO:0000259" key="1">
    <source>
        <dbReference type="Pfam" id="PF01979"/>
    </source>
</evidence>
<name>A0ABZ0PKU4_9PROT</name>
<dbReference type="InterPro" id="IPR032466">
    <property type="entry name" value="Metal_Hydrolase"/>
</dbReference>
<reference evidence="2 3" key="1">
    <citation type="submission" date="2023-11" db="EMBL/GenBank/DDBJ databases">
        <title>Arctic aerobic anoxygenic photoheterotroph Sediminicoccus rosea KRV36 adapts its photosynthesis to long days of polar summer.</title>
        <authorList>
            <person name="Tomasch J."/>
            <person name="Kopejtka K."/>
            <person name="Bily T."/>
            <person name="Gardiner A.T."/>
            <person name="Gardian Z."/>
            <person name="Shivaramu S."/>
            <person name="Koblizek M."/>
            <person name="Engelhardt F."/>
            <person name="Kaftan D."/>
        </authorList>
    </citation>
    <scope>NUCLEOTIDE SEQUENCE [LARGE SCALE GENOMIC DNA]</scope>
    <source>
        <strain evidence="2 3">R-30</strain>
    </source>
</reference>
<dbReference type="Proteomes" id="UP001305521">
    <property type="component" value="Chromosome"/>
</dbReference>
<dbReference type="CDD" id="cd01293">
    <property type="entry name" value="Bact_CD"/>
    <property type="match status" value="1"/>
</dbReference>
<dbReference type="SUPFAM" id="SSF51338">
    <property type="entry name" value="Composite domain of metallo-dependent hydrolases"/>
    <property type="match status" value="1"/>
</dbReference>